<dbReference type="InterPro" id="IPR015035">
    <property type="entry name" value="DUF1918"/>
</dbReference>
<keyword evidence="3" id="KW-1185">Reference proteome</keyword>
<dbReference type="OrthoDB" id="4828144at2"/>
<sequence length="63" mass="6752">MKAMVGDRLHIHGNVVGVADTEAEIIEVRGDDGAPPYVVRYPDGHVAEVYPGPDAVVEHPVPH</sequence>
<gene>
    <name evidence="2" type="ORF">EBO15_07485</name>
</gene>
<proteinExistence type="predicted"/>
<protein>
    <submittedName>
        <fullName evidence="2">DUF1918 domain-containing protein</fullName>
    </submittedName>
</protein>
<feature type="domain" description="DUF1918" evidence="1">
    <location>
        <begin position="1"/>
        <end position="57"/>
    </location>
</feature>
<accession>A0A3M2MA80</accession>
<dbReference type="Pfam" id="PF08940">
    <property type="entry name" value="DUF1918"/>
    <property type="match status" value="1"/>
</dbReference>
<dbReference type="Proteomes" id="UP000282674">
    <property type="component" value="Unassembled WGS sequence"/>
</dbReference>
<dbReference type="SUPFAM" id="SSF50118">
    <property type="entry name" value="Cell growth inhibitor/plasmid maintenance toxic component"/>
    <property type="match status" value="1"/>
</dbReference>
<dbReference type="EMBL" id="RFFG01000009">
    <property type="protein sequence ID" value="RMI46389.1"/>
    <property type="molecule type" value="Genomic_DNA"/>
</dbReference>
<organism evidence="2 3">
    <name type="scientific">Actinomadura harenae</name>
    <dbReference type="NCBI Taxonomy" id="2483351"/>
    <lineage>
        <taxon>Bacteria</taxon>
        <taxon>Bacillati</taxon>
        <taxon>Actinomycetota</taxon>
        <taxon>Actinomycetes</taxon>
        <taxon>Streptosporangiales</taxon>
        <taxon>Thermomonosporaceae</taxon>
        <taxon>Actinomadura</taxon>
    </lineage>
</organism>
<evidence type="ECO:0000259" key="1">
    <source>
        <dbReference type="Pfam" id="PF08940"/>
    </source>
</evidence>
<name>A0A3M2MA80_9ACTN</name>
<comment type="caution">
    <text evidence="2">The sequence shown here is derived from an EMBL/GenBank/DDBJ whole genome shotgun (WGS) entry which is preliminary data.</text>
</comment>
<reference evidence="2 3" key="1">
    <citation type="submission" date="2018-10" db="EMBL/GenBank/DDBJ databases">
        <title>Isolation from soil.</title>
        <authorList>
            <person name="Hu J."/>
        </authorList>
    </citation>
    <scope>NUCLEOTIDE SEQUENCE [LARGE SCALE GENOMIC DNA]</scope>
    <source>
        <strain evidence="2 3">NEAU-Ht49</strain>
    </source>
</reference>
<evidence type="ECO:0000313" key="3">
    <source>
        <dbReference type="Proteomes" id="UP000282674"/>
    </source>
</evidence>
<dbReference type="Gene3D" id="2.30.30.440">
    <property type="entry name" value="Domain of unknown function DUF1918"/>
    <property type="match status" value="1"/>
</dbReference>
<dbReference type="AlphaFoldDB" id="A0A3M2MA80"/>
<dbReference type="RefSeq" id="WP_122193571.1">
    <property type="nucleotide sequence ID" value="NZ_JBHSKC010000005.1"/>
</dbReference>
<evidence type="ECO:0000313" key="2">
    <source>
        <dbReference type="EMBL" id="RMI46389.1"/>
    </source>
</evidence>